<accession>G0HZ96</accession>
<organism evidence="1 2">
    <name type="scientific">Haloarcula hispanica (strain ATCC 33960 / DSM 4426 / JCM 8911 / NBRC 102182 / NCIMB 2187 / VKM B-1755)</name>
    <dbReference type="NCBI Taxonomy" id="634497"/>
    <lineage>
        <taxon>Archaea</taxon>
        <taxon>Methanobacteriati</taxon>
        <taxon>Methanobacteriota</taxon>
        <taxon>Stenosarchaea group</taxon>
        <taxon>Halobacteria</taxon>
        <taxon>Halobacteriales</taxon>
        <taxon>Haloarculaceae</taxon>
        <taxon>Haloarcula</taxon>
    </lineage>
</organism>
<proteinExistence type="predicted"/>
<evidence type="ECO:0000313" key="2">
    <source>
        <dbReference type="Proteomes" id="UP000005629"/>
    </source>
</evidence>
<dbReference type="HOGENOM" id="CLU_2270950_0_0_2"/>
<sequence length="102" mass="11214">MTGNDLPANPSVLNTTVLSNFAYIDQLWIVADLSGICTVPVVRGELEHGVANTHIFRKHSIRLMTKSQLRRFRILSQTEKPLLGASRSWGAQAFALADAHDG</sequence>
<name>G0HZ96_HALHT</name>
<dbReference type="STRING" id="634497.HAH_4016"/>
<dbReference type="eggNOG" id="arCOG00719">
    <property type="taxonomic scope" value="Archaea"/>
</dbReference>
<protein>
    <submittedName>
        <fullName evidence="1">Uncharacterized protein</fullName>
    </submittedName>
</protein>
<reference evidence="1 2" key="1">
    <citation type="journal article" date="2011" name="J. Bacteriol.">
        <title>Complete genome sequence of Haloarcula hispanica, a model haloarchaeon for studying genetics, metabolism, and virus-host interaction.</title>
        <authorList>
            <person name="Liu H."/>
            <person name="Wu Z."/>
            <person name="Li M."/>
            <person name="Zhang F."/>
            <person name="Zheng H."/>
            <person name="Han J."/>
            <person name="Liu J."/>
            <person name="Zhou J."/>
            <person name="Wang S."/>
            <person name="Xiang H."/>
        </authorList>
    </citation>
    <scope>NUCLEOTIDE SEQUENCE [LARGE SCALE GENOMIC DNA]</scope>
    <source>
        <strain evidence="2">ATCC 33960 / DSM 4426 / JCM 8911 / NBRC 102182 / NCIMB 2187 / VKM B-1755</strain>
    </source>
</reference>
<dbReference type="EMBL" id="CP002922">
    <property type="protein sequence ID" value="AEM58691.1"/>
    <property type="molecule type" value="Genomic_DNA"/>
</dbReference>
<dbReference type="Proteomes" id="UP000005629">
    <property type="component" value="Chromosome II"/>
</dbReference>
<dbReference type="AlphaFoldDB" id="G0HZ96"/>
<dbReference type="KEGG" id="hhi:HAH_4016"/>
<evidence type="ECO:0000313" key="1">
    <source>
        <dbReference type="EMBL" id="AEM58691.1"/>
    </source>
</evidence>
<gene>
    <name evidence="1" type="ordered locus">HAH_4016</name>
</gene>